<evidence type="ECO:0000256" key="1">
    <source>
        <dbReference type="ARBA" id="ARBA00006336"/>
    </source>
</evidence>
<evidence type="ECO:0000313" key="4">
    <source>
        <dbReference type="EMBL" id="PNS15256.1"/>
    </source>
</evidence>
<gene>
    <name evidence="4" type="ORF">CAC42_8257</name>
</gene>
<dbReference type="Pfam" id="PF00857">
    <property type="entry name" value="Isochorismatase"/>
    <property type="match status" value="1"/>
</dbReference>
<organism evidence="4 5">
    <name type="scientific">Sphaceloma murrayae</name>
    <dbReference type="NCBI Taxonomy" id="2082308"/>
    <lineage>
        <taxon>Eukaryota</taxon>
        <taxon>Fungi</taxon>
        <taxon>Dikarya</taxon>
        <taxon>Ascomycota</taxon>
        <taxon>Pezizomycotina</taxon>
        <taxon>Dothideomycetes</taxon>
        <taxon>Dothideomycetidae</taxon>
        <taxon>Myriangiales</taxon>
        <taxon>Elsinoaceae</taxon>
        <taxon>Sphaceloma</taxon>
    </lineage>
</organism>
<dbReference type="InterPro" id="IPR000868">
    <property type="entry name" value="Isochorismatase-like_dom"/>
</dbReference>
<dbReference type="InParanoid" id="A0A2K1QJD5"/>
<reference evidence="4 5" key="1">
    <citation type="submission" date="2017-06" db="EMBL/GenBank/DDBJ databases">
        <title>Draft genome sequence of a variant of Elsinoe murrayae.</title>
        <authorList>
            <person name="Cheng Q."/>
        </authorList>
    </citation>
    <scope>NUCLEOTIDE SEQUENCE [LARGE SCALE GENOMIC DNA]</scope>
    <source>
        <strain evidence="4 5">CQ-2017a</strain>
    </source>
</reference>
<evidence type="ECO:0000313" key="5">
    <source>
        <dbReference type="Proteomes" id="UP000243797"/>
    </source>
</evidence>
<dbReference type="InterPro" id="IPR050272">
    <property type="entry name" value="Isochorismatase-like_hydrls"/>
</dbReference>
<keyword evidence="5" id="KW-1185">Reference proteome</keyword>
<dbReference type="PANTHER" id="PTHR43540:SF9">
    <property type="entry name" value="FAMILY HYDROLASE, PUTATIVE (AFU_ORTHOLOGUE AFUA_2G08700)-RELATED"/>
    <property type="match status" value="1"/>
</dbReference>
<feature type="domain" description="Isochorismatase-like" evidence="3">
    <location>
        <begin position="199"/>
        <end position="284"/>
    </location>
</feature>
<protein>
    <recommendedName>
        <fullName evidence="3">Isochorismatase-like domain-containing protein</fullName>
    </recommendedName>
</protein>
<keyword evidence="2" id="KW-0378">Hydrolase</keyword>
<dbReference type="EMBL" id="NKHZ01000080">
    <property type="protein sequence ID" value="PNS15256.1"/>
    <property type="molecule type" value="Genomic_DNA"/>
</dbReference>
<dbReference type="STRING" id="2082308.A0A2K1QJD5"/>
<dbReference type="Gene3D" id="3.40.50.850">
    <property type="entry name" value="Isochorismatase-like"/>
    <property type="match status" value="1"/>
</dbReference>
<evidence type="ECO:0000259" key="3">
    <source>
        <dbReference type="Pfam" id="PF00857"/>
    </source>
</evidence>
<dbReference type="SUPFAM" id="SSF52499">
    <property type="entry name" value="Isochorismatase-like hydrolases"/>
    <property type="match status" value="1"/>
</dbReference>
<accession>A0A2K1QJD5</accession>
<dbReference type="CDD" id="cd00431">
    <property type="entry name" value="cysteine_hydrolases"/>
    <property type="match status" value="1"/>
</dbReference>
<comment type="caution">
    <text evidence="4">The sequence shown here is derived from an EMBL/GenBank/DDBJ whole genome shotgun (WGS) entry which is preliminary data.</text>
</comment>
<comment type="similarity">
    <text evidence="1">Belongs to the isochorismatase family.</text>
</comment>
<dbReference type="GO" id="GO:0016787">
    <property type="term" value="F:hydrolase activity"/>
    <property type="evidence" value="ECO:0007669"/>
    <property type="project" value="UniProtKB-KW"/>
</dbReference>
<name>A0A2K1QJD5_9PEZI</name>
<dbReference type="InterPro" id="IPR036380">
    <property type="entry name" value="Isochorismatase-like_sf"/>
</dbReference>
<dbReference type="OrthoDB" id="167809at2759"/>
<dbReference type="PANTHER" id="PTHR43540">
    <property type="entry name" value="PEROXYUREIDOACRYLATE/UREIDOACRYLATE AMIDOHYDROLASE-RELATED"/>
    <property type="match status" value="1"/>
</dbReference>
<sequence length="308" mass="33336">MVTHGKPCARIIGSSENYHVQHANYLDLTRAHCSDPATDALLLPTRTSPLLLSPARTALVVVDMQNFFLSQALGRRPGPGTAAASQLANVAIPAARKAGIRVVWLNWGLTEDDIAKLPPSIKRAFGDDGVETDIEAKVAPGVETVDGTGKNKKLYKGLGSEMGTVVLDGKEVDAGRVLMRDQWNAALYPPLDGLWEEGKTLEQRPDVWLHKDRMSGMWGARTDCQDFLEKEGITSLIFTGVNTDQCVSGTLTDAFSKGYDCILLADGCGTTSPQCAQEGIEHNAARTWGWLSDCQSLAAAVKNRFYMS</sequence>
<dbReference type="Proteomes" id="UP000243797">
    <property type="component" value="Unassembled WGS sequence"/>
</dbReference>
<proteinExistence type="inferred from homology"/>
<evidence type="ECO:0000256" key="2">
    <source>
        <dbReference type="ARBA" id="ARBA00022801"/>
    </source>
</evidence>
<dbReference type="AlphaFoldDB" id="A0A2K1QJD5"/>